<sequence length="966" mass="104284">MGFELESSDDTDLGSAEEVDYFLLCRIVAALAVRAVKAVRGRLVLELFSGMAIVTASALAAGFGAVALDIKNGVDLTSPEMLEAREKMPITDCDIAVLDNGNATMNFCLEVLKYGFHFRLPMILENPSHSLMFLLPELRSLFEQQKDEVMDCGQGDVAMLPESEEEEQEEENPAKRQAMERAHQEIDHIHLFTDLQKLKTEAAQKVVPEHTVGFIVDAQTSRIKVNCEYLENAQRMIQELKLTRWSLAVIVGPRLDLLAAVHTRASDLFKSEGSAADVPYSLEMLRARAGADEQSRLRCLSRSCPLRNKQELAALKPDGPSKKTDEIPADDMEAAGFQMDIQEDSGGAEAEEDGPLPPPGERDYLIDLWPFARSNQAEGFVLLDRPSSHSIEHAKLVAMSYYEKDFFKKLSAQAGNGANQKKRKLDSSDFQVMAGPNLSAADQMGRLELLEVPLQPGDGELACVDMVPNQFADKVKGLLDRDLKEHDLFVQSTGSRGQGLYTSKPVSDGDVILTPSYLLFSSQQTLLRFLRQPGHEQYMDCVLRMTGILNKTIPSTFFAIVLGAGKFVNDYTGGARKSPNAEWALDITLGANRGSLQLKAKTPNGTGISSKAEVVTSYGAHFDLDGKRPRLSQWFPPADVSAPTTTQPESTSSGPKLEPSDVKAEAPPPPSPPPSLAELVSAKAKQKAADPSGTPPKQKPADPSGTSPKPKPSDDTSETPPKSKPADTSGTPPKPKPADTSGTPPQPKPADTSGAKASTPEKATLKPSPGSDADKLQLDFANGRVLKEVEEPPCCFKLVPVPGQQIPKIMVQSLSATNRKFAKLQLLYFAGQGKLVKSIKGQPDDSLPYSELLTAASYVLDSDKGKSVCLLKDLVSSTGATEVHGFKPFPAGALPTKLVANEGAALYLKDTDELMLQINSALVLINHCSVVWSFSLQGKKLIPGGAGLLSIKQLTLPGGKISVLPL</sequence>
<dbReference type="EMBL" id="LSRX01000207">
    <property type="protein sequence ID" value="OLQ04569.1"/>
    <property type="molecule type" value="Genomic_DNA"/>
</dbReference>
<feature type="transmembrane region" description="Helical" evidence="2">
    <location>
        <begin position="43"/>
        <end position="68"/>
    </location>
</feature>
<accession>A0A1Q9EAX1</accession>
<dbReference type="AlphaFoldDB" id="A0A1Q9EAX1"/>
<keyword evidence="2" id="KW-1133">Transmembrane helix</keyword>
<reference evidence="3 4" key="1">
    <citation type="submission" date="2016-02" db="EMBL/GenBank/DDBJ databases">
        <title>Genome analysis of coral dinoflagellate symbionts highlights evolutionary adaptations to a symbiotic lifestyle.</title>
        <authorList>
            <person name="Aranda M."/>
            <person name="Li Y."/>
            <person name="Liew Y.J."/>
            <person name="Baumgarten S."/>
            <person name="Simakov O."/>
            <person name="Wilson M."/>
            <person name="Piel J."/>
            <person name="Ashoor H."/>
            <person name="Bougouffa S."/>
            <person name="Bajic V.B."/>
            <person name="Ryu T."/>
            <person name="Ravasi T."/>
            <person name="Bayer T."/>
            <person name="Micklem G."/>
            <person name="Kim H."/>
            <person name="Bhak J."/>
            <person name="Lajeunesse T.C."/>
            <person name="Voolstra C.R."/>
        </authorList>
    </citation>
    <scope>NUCLEOTIDE SEQUENCE [LARGE SCALE GENOMIC DNA]</scope>
    <source>
        <strain evidence="3 4">CCMP2467</strain>
    </source>
</reference>
<evidence type="ECO:0000313" key="4">
    <source>
        <dbReference type="Proteomes" id="UP000186817"/>
    </source>
</evidence>
<name>A0A1Q9EAX1_SYMMI</name>
<gene>
    <name evidence="3" type="ORF">AK812_SmicGene12334</name>
</gene>
<dbReference type="OrthoDB" id="448533at2759"/>
<feature type="compositionally biased region" description="Pro residues" evidence="1">
    <location>
        <begin position="666"/>
        <end position="675"/>
    </location>
</feature>
<proteinExistence type="predicted"/>
<evidence type="ECO:0000256" key="1">
    <source>
        <dbReference type="SAM" id="MobiDB-lite"/>
    </source>
</evidence>
<organism evidence="3 4">
    <name type="scientific">Symbiodinium microadriaticum</name>
    <name type="common">Dinoflagellate</name>
    <name type="synonym">Zooxanthella microadriatica</name>
    <dbReference type="NCBI Taxonomy" id="2951"/>
    <lineage>
        <taxon>Eukaryota</taxon>
        <taxon>Sar</taxon>
        <taxon>Alveolata</taxon>
        <taxon>Dinophyceae</taxon>
        <taxon>Suessiales</taxon>
        <taxon>Symbiodiniaceae</taxon>
        <taxon>Symbiodinium</taxon>
    </lineage>
</organism>
<evidence type="ECO:0000256" key="2">
    <source>
        <dbReference type="SAM" id="Phobius"/>
    </source>
</evidence>
<evidence type="ECO:0000313" key="3">
    <source>
        <dbReference type="EMBL" id="OLQ04569.1"/>
    </source>
</evidence>
<comment type="caution">
    <text evidence="3">The sequence shown here is derived from an EMBL/GenBank/DDBJ whole genome shotgun (WGS) entry which is preliminary data.</text>
</comment>
<protein>
    <submittedName>
        <fullName evidence="3">Uncharacterized protein</fullName>
    </submittedName>
</protein>
<feature type="region of interest" description="Disordered" evidence="1">
    <location>
        <begin position="629"/>
        <end position="775"/>
    </location>
</feature>
<dbReference type="Proteomes" id="UP000186817">
    <property type="component" value="Unassembled WGS sequence"/>
</dbReference>
<keyword evidence="4" id="KW-1185">Reference proteome</keyword>
<keyword evidence="2" id="KW-0812">Transmembrane</keyword>
<keyword evidence="2" id="KW-0472">Membrane</keyword>
<feature type="compositionally biased region" description="Polar residues" evidence="1">
    <location>
        <begin position="642"/>
        <end position="654"/>
    </location>
</feature>